<reference evidence="1 2" key="1">
    <citation type="journal article" date="2011" name="Proc. Natl. Acad. Sci. U.S.A.">
        <title>Evolutionary erosion of yeast sex chromosomes by mating-type switching accidents.</title>
        <authorList>
            <person name="Gordon J.L."/>
            <person name="Armisen D."/>
            <person name="Proux-Wera E."/>
            <person name="Oheigeartaigh S.S."/>
            <person name="Byrne K.P."/>
            <person name="Wolfe K.H."/>
        </authorList>
    </citation>
    <scope>NUCLEOTIDE SEQUENCE [LARGE SCALE GENOMIC DNA]</scope>
    <source>
        <strain evidence="2">ATCC 10662 / CBS 1146 / NBRC 0425 / NCYC 2629 / NRRL Y-866</strain>
    </source>
</reference>
<dbReference type="InterPro" id="IPR048920">
    <property type="entry name" value="REC102"/>
</dbReference>
<dbReference type="InParanoid" id="G8ZTD8"/>
<dbReference type="eggNOG" id="ENOG502S4ZG">
    <property type="taxonomic scope" value="Eukaryota"/>
</dbReference>
<protein>
    <submittedName>
        <fullName evidence="1">Uncharacterized protein</fullName>
    </submittedName>
</protein>
<dbReference type="FunCoup" id="G8ZTD8">
    <property type="interactions" value="28"/>
</dbReference>
<accession>G8ZTD8</accession>
<gene>
    <name evidence="1" type="primary">TDEL0D02980</name>
    <name evidence="1" type="ORF">TDEL_0D02980</name>
</gene>
<dbReference type="OrthoDB" id="4060534at2759"/>
<dbReference type="HOGENOM" id="CLU_094693_1_0_1"/>
<dbReference type="AlphaFoldDB" id="G8ZTD8"/>
<keyword evidence="2" id="KW-1185">Reference proteome</keyword>
<dbReference type="EMBL" id="HE616745">
    <property type="protein sequence ID" value="CCE91882.1"/>
    <property type="molecule type" value="Genomic_DNA"/>
</dbReference>
<dbReference type="RefSeq" id="XP_003681093.1">
    <property type="nucleotide sequence ID" value="XM_003681045.1"/>
</dbReference>
<sequence length="224" mass="25314">MFLQQLASCLQEGISFWENQLLYETQISVSGKVIELRLNCKVWNLDKVSTLLQKPVERRSHVKSLPKVQFLKELKVVSTLCTPCDTLPSTKSVVPQLNEFLGSLFVSQLEFRYAFVFSVIARRKFLAQESSIGPISYALANSSALLPLLTKLIGDDSTATSAYQLVSVGKKRSKDLSFQIDKTNITPHAFLYLYFILRNWFSSCSISSDHFFKVRVIKNSTTGI</sequence>
<name>G8ZTD8_TORDE</name>
<dbReference type="Proteomes" id="UP000005627">
    <property type="component" value="Chromosome 4"/>
</dbReference>
<proteinExistence type="predicted"/>
<evidence type="ECO:0000313" key="2">
    <source>
        <dbReference type="Proteomes" id="UP000005627"/>
    </source>
</evidence>
<dbReference type="Pfam" id="PF21736">
    <property type="entry name" value="REC102"/>
    <property type="match status" value="1"/>
</dbReference>
<organism evidence="1 2">
    <name type="scientific">Torulaspora delbrueckii</name>
    <name type="common">Yeast</name>
    <name type="synonym">Candida colliculosa</name>
    <dbReference type="NCBI Taxonomy" id="4950"/>
    <lineage>
        <taxon>Eukaryota</taxon>
        <taxon>Fungi</taxon>
        <taxon>Dikarya</taxon>
        <taxon>Ascomycota</taxon>
        <taxon>Saccharomycotina</taxon>
        <taxon>Saccharomycetes</taxon>
        <taxon>Saccharomycetales</taxon>
        <taxon>Saccharomycetaceae</taxon>
        <taxon>Torulaspora</taxon>
    </lineage>
</organism>
<dbReference type="GeneID" id="11503640"/>
<evidence type="ECO:0000313" key="1">
    <source>
        <dbReference type="EMBL" id="CCE91882.1"/>
    </source>
</evidence>
<dbReference type="KEGG" id="tdl:TDEL_0D02980"/>
<dbReference type="STRING" id="1076872.G8ZTD8"/>